<dbReference type="PROSITE" id="PS50043">
    <property type="entry name" value="HTH_LUXR_2"/>
    <property type="match status" value="1"/>
</dbReference>
<evidence type="ECO:0000259" key="5">
    <source>
        <dbReference type="PROSITE" id="PS50110"/>
    </source>
</evidence>
<evidence type="ECO:0000256" key="2">
    <source>
        <dbReference type="ARBA" id="ARBA00023125"/>
    </source>
</evidence>
<feature type="domain" description="Response regulatory" evidence="5">
    <location>
        <begin position="4"/>
        <end position="121"/>
    </location>
</feature>
<dbReference type="InterPro" id="IPR000792">
    <property type="entry name" value="Tscrpt_reg_LuxR_C"/>
</dbReference>
<dbReference type="InterPro" id="IPR001789">
    <property type="entry name" value="Sig_transdc_resp-reg_receiver"/>
</dbReference>
<dbReference type="PANTHER" id="PTHR43214">
    <property type="entry name" value="TWO-COMPONENT RESPONSE REGULATOR"/>
    <property type="match status" value="1"/>
</dbReference>
<dbReference type="RefSeq" id="WP_095744768.1">
    <property type="nucleotide sequence ID" value="NZ_CP023284.1"/>
</dbReference>
<dbReference type="EMBL" id="CP023284">
    <property type="protein sequence ID" value="ATA54074.1"/>
    <property type="molecule type" value="Genomic_DNA"/>
</dbReference>
<dbReference type="InterPro" id="IPR016032">
    <property type="entry name" value="Sig_transdc_resp-reg_C-effctor"/>
</dbReference>
<dbReference type="SMART" id="SM00448">
    <property type="entry name" value="REC"/>
    <property type="match status" value="1"/>
</dbReference>
<reference evidence="6 7" key="1">
    <citation type="submission" date="2017-09" db="EMBL/GenBank/DDBJ databases">
        <title>The diverse metabolic capabilities of V. boronicumulans make it an excellent choice for continued studies on novel biodegradation.</title>
        <authorList>
            <person name="Sun S."/>
        </authorList>
    </citation>
    <scope>NUCLEOTIDE SEQUENCE [LARGE SCALE GENOMIC DNA]</scope>
    <source>
        <strain evidence="6 7">J1</strain>
    </source>
</reference>
<dbReference type="SUPFAM" id="SSF52172">
    <property type="entry name" value="CheY-like"/>
    <property type="match status" value="1"/>
</dbReference>
<dbReference type="SUPFAM" id="SSF46894">
    <property type="entry name" value="C-terminal effector domain of the bipartite response regulators"/>
    <property type="match status" value="1"/>
</dbReference>
<dbReference type="InterPro" id="IPR011006">
    <property type="entry name" value="CheY-like_superfamily"/>
</dbReference>
<evidence type="ECO:0000313" key="6">
    <source>
        <dbReference type="EMBL" id="ATA54074.1"/>
    </source>
</evidence>
<dbReference type="Gene3D" id="1.10.10.10">
    <property type="entry name" value="Winged helix-like DNA-binding domain superfamily/Winged helix DNA-binding domain"/>
    <property type="match status" value="1"/>
</dbReference>
<dbReference type="PROSITE" id="PS50110">
    <property type="entry name" value="RESPONSE_REGULATORY"/>
    <property type="match status" value="1"/>
</dbReference>
<protein>
    <submittedName>
        <fullName evidence="6">DNA-binding response regulator</fullName>
    </submittedName>
</protein>
<dbReference type="CDD" id="cd06170">
    <property type="entry name" value="LuxR_C_like"/>
    <property type="match status" value="1"/>
</dbReference>
<dbReference type="PANTHER" id="PTHR43214:SF42">
    <property type="entry name" value="TRANSCRIPTIONAL REGULATORY PROTEIN DESR"/>
    <property type="match status" value="1"/>
</dbReference>
<evidence type="ECO:0000256" key="1">
    <source>
        <dbReference type="ARBA" id="ARBA00022553"/>
    </source>
</evidence>
<dbReference type="GO" id="GO:0003677">
    <property type="term" value="F:DNA binding"/>
    <property type="evidence" value="ECO:0007669"/>
    <property type="project" value="UniProtKB-KW"/>
</dbReference>
<evidence type="ECO:0000259" key="4">
    <source>
        <dbReference type="PROSITE" id="PS50043"/>
    </source>
</evidence>
<dbReference type="InterPro" id="IPR036388">
    <property type="entry name" value="WH-like_DNA-bd_sf"/>
</dbReference>
<evidence type="ECO:0000256" key="3">
    <source>
        <dbReference type="PROSITE-ProRule" id="PRU00169"/>
    </source>
</evidence>
<accession>A0A250DII8</accession>
<dbReference type="InterPro" id="IPR058245">
    <property type="entry name" value="NreC/VraR/RcsB-like_REC"/>
</dbReference>
<dbReference type="Pfam" id="PF00196">
    <property type="entry name" value="GerE"/>
    <property type="match status" value="1"/>
</dbReference>
<sequence length="215" mass="22802">MPATILLIDDHAMFREGLFLALREAEPTMTVATARNGAEALEALATLPRLDAVMTDYYLPDLGGAALLAELHRRRGGLRILVLSASEDPQDIDTALDAGAQGFVHKSADSQQLMDALRRVMAGEQNVVQASPAGGASLPVLSTPTDVLSTLTARQAEVLQLLCEGLRNAEIALRLATSEKTIKAHISAIFGALGVTSRTQAVIVARRAGMLGRPR</sequence>
<keyword evidence="2 6" id="KW-0238">DNA-binding</keyword>
<name>A0A250DII8_9BURK</name>
<gene>
    <name evidence="6" type="ORF">CKY39_13215</name>
</gene>
<proteinExistence type="predicted"/>
<dbReference type="Proteomes" id="UP000217154">
    <property type="component" value="Chromosome"/>
</dbReference>
<keyword evidence="1 3" id="KW-0597">Phosphoprotein</keyword>
<dbReference type="Gene3D" id="3.40.50.2300">
    <property type="match status" value="1"/>
</dbReference>
<dbReference type="PRINTS" id="PR00038">
    <property type="entry name" value="HTHLUXR"/>
</dbReference>
<dbReference type="GO" id="GO:0000160">
    <property type="term" value="P:phosphorelay signal transduction system"/>
    <property type="evidence" value="ECO:0007669"/>
    <property type="project" value="InterPro"/>
</dbReference>
<dbReference type="KEGG" id="vbo:CKY39_13215"/>
<feature type="modified residue" description="4-aspartylphosphate" evidence="3">
    <location>
        <position position="56"/>
    </location>
</feature>
<organism evidence="6 7">
    <name type="scientific">Variovorax boronicumulans</name>
    <dbReference type="NCBI Taxonomy" id="436515"/>
    <lineage>
        <taxon>Bacteria</taxon>
        <taxon>Pseudomonadati</taxon>
        <taxon>Pseudomonadota</taxon>
        <taxon>Betaproteobacteria</taxon>
        <taxon>Burkholderiales</taxon>
        <taxon>Comamonadaceae</taxon>
        <taxon>Variovorax</taxon>
    </lineage>
</organism>
<feature type="domain" description="HTH luxR-type" evidence="4">
    <location>
        <begin position="144"/>
        <end position="209"/>
    </location>
</feature>
<dbReference type="GO" id="GO:0006355">
    <property type="term" value="P:regulation of DNA-templated transcription"/>
    <property type="evidence" value="ECO:0007669"/>
    <property type="project" value="InterPro"/>
</dbReference>
<dbReference type="AlphaFoldDB" id="A0A250DII8"/>
<dbReference type="CDD" id="cd17535">
    <property type="entry name" value="REC_NarL-like"/>
    <property type="match status" value="1"/>
</dbReference>
<evidence type="ECO:0000313" key="7">
    <source>
        <dbReference type="Proteomes" id="UP000217154"/>
    </source>
</evidence>
<dbReference type="SMART" id="SM00421">
    <property type="entry name" value="HTH_LUXR"/>
    <property type="match status" value="1"/>
</dbReference>
<dbReference type="InterPro" id="IPR039420">
    <property type="entry name" value="WalR-like"/>
</dbReference>
<dbReference type="Pfam" id="PF00072">
    <property type="entry name" value="Response_reg"/>
    <property type="match status" value="1"/>
</dbReference>